<evidence type="ECO:0000313" key="7">
    <source>
        <dbReference type="Proteomes" id="UP000009186"/>
    </source>
</evidence>
<dbReference type="CDD" id="cd02966">
    <property type="entry name" value="TlpA_like_family"/>
    <property type="match status" value="1"/>
</dbReference>
<protein>
    <submittedName>
        <fullName evidence="6">Thiol:disulfide interchange protein, C-terminal region</fullName>
    </submittedName>
</protein>
<proteinExistence type="predicted"/>
<feature type="domain" description="Alkyl hydroperoxide reductase subunit C/ Thiol specific antioxidant" evidence="5">
    <location>
        <begin position="4"/>
        <end position="73"/>
    </location>
</feature>
<evidence type="ECO:0000256" key="1">
    <source>
        <dbReference type="ARBA" id="ARBA00004196"/>
    </source>
</evidence>
<dbReference type="STRING" id="1034807.FBFL15_1698"/>
<gene>
    <name evidence="6" type="ordered locus">FBFL15_1698</name>
</gene>
<dbReference type="Pfam" id="PF00578">
    <property type="entry name" value="AhpC-TSA"/>
    <property type="match status" value="1"/>
</dbReference>
<dbReference type="Proteomes" id="UP000009186">
    <property type="component" value="Chromosome"/>
</dbReference>
<keyword evidence="3" id="KW-1015">Disulfide bond</keyword>
<dbReference type="EMBL" id="FQ859183">
    <property type="protein sequence ID" value="CCB69758.1"/>
    <property type="molecule type" value="Genomic_DNA"/>
</dbReference>
<dbReference type="SUPFAM" id="SSF52833">
    <property type="entry name" value="Thioredoxin-like"/>
    <property type="match status" value="1"/>
</dbReference>
<evidence type="ECO:0000259" key="5">
    <source>
        <dbReference type="Pfam" id="PF00578"/>
    </source>
</evidence>
<evidence type="ECO:0000256" key="2">
    <source>
        <dbReference type="ARBA" id="ARBA00022748"/>
    </source>
</evidence>
<keyword evidence="7" id="KW-1185">Reference proteome</keyword>
<dbReference type="eggNOG" id="COG0526">
    <property type="taxonomic scope" value="Bacteria"/>
</dbReference>
<dbReference type="InterPro" id="IPR050553">
    <property type="entry name" value="Thioredoxin_ResA/DsbE_sf"/>
</dbReference>
<keyword evidence="4" id="KW-0676">Redox-active center</keyword>
<dbReference type="PANTHER" id="PTHR42852">
    <property type="entry name" value="THIOL:DISULFIDE INTERCHANGE PROTEIN DSBE"/>
    <property type="match status" value="1"/>
</dbReference>
<dbReference type="AlphaFoldDB" id="G2Z1J0"/>
<evidence type="ECO:0000313" key="6">
    <source>
        <dbReference type="EMBL" id="CCB69758.1"/>
    </source>
</evidence>
<comment type="subcellular location">
    <subcellularLocation>
        <location evidence="1">Cell envelope</location>
    </subcellularLocation>
</comment>
<dbReference type="KEGG" id="fbr:FBFL15_1698"/>
<sequence length="91" mass="10183">MAIYKEFHSKGLNIIGVSLDEDAAKWKNAIAKDGLIWNQVSNLMGWQDPIAKAYQVEAIPATFILDSQGNIVAKDLRGQELRNKIQELLSK</sequence>
<dbReference type="PANTHER" id="PTHR42852:SF6">
    <property type="entry name" value="THIOL:DISULFIDE INTERCHANGE PROTEIN DSBE"/>
    <property type="match status" value="1"/>
</dbReference>
<evidence type="ECO:0000256" key="4">
    <source>
        <dbReference type="ARBA" id="ARBA00023284"/>
    </source>
</evidence>
<reference evidence="6 7" key="1">
    <citation type="journal article" date="2011" name="Appl. Environ. Microbiol.">
        <title>Complete genome sequence of the fish pathogen Flavobacterium branchiophilum.</title>
        <authorList>
            <consortium name="1:IP"/>
            <consortium name="Microbial Evolutionary Genomics,F-75015 Paris"/>
            <consortium name="France 2:CNRS"/>
            <consortium name="URA2171"/>
            <consortium name="F-75015 Paris,France 3:Unite de Virologie et Immunologie Mol."/>
            <consortium name="INRA,78352 Jouy en Josas Cedex"/>
            <consortium name="France. 4:Unite de Mathemathique"/>
            <consortium name="Informatique et Genome,INRA"/>
            <consortium name="78352 Jouy en Josas Cedex"/>
            <consortium name="France. 5:CEA/Genoscope"/>
            <consortium name="Evry"/>
            <consortium name="France"/>
            <person name="Touchon M."/>
            <person name="Barbier P."/>
            <person name="Bernardet J.F."/>
            <person name="Loux V."/>
            <person name="Vacherie B."/>
            <person name="Barbe V."/>
            <person name="Rocha E.P."/>
            <person name="Duchaud E."/>
        </authorList>
    </citation>
    <scope>NUCLEOTIDE SEQUENCE [LARGE SCALE GENOMIC DNA]</scope>
    <source>
        <strain evidence="6 7">FL-15</strain>
    </source>
</reference>
<accession>G2Z1J0</accession>
<dbReference type="InterPro" id="IPR000866">
    <property type="entry name" value="AhpC/TSA"/>
</dbReference>
<dbReference type="InterPro" id="IPR036249">
    <property type="entry name" value="Thioredoxin-like_sf"/>
</dbReference>
<name>G2Z1J0_FLABF</name>
<dbReference type="GO" id="GO:0017004">
    <property type="term" value="P:cytochrome complex assembly"/>
    <property type="evidence" value="ECO:0007669"/>
    <property type="project" value="UniProtKB-KW"/>
</dbReference>
<organism evidence="6 7">
    <name type="scientific">Flavobacterium branchiophilum (strain FL-15)</name>
    <dbReference type="NCBI Taxonomy" id="1034807"/>
    <lineage>
        <taxon>Bacteria</taxon>
        <taxon>Pseudomonadati</taxon>
        <taxon>Bacteroidota</taxon>
        <taxon>Flavobacteriia</taxon>
        <taxon>Flavobacteriales</taxon>
        <taxon>Flavobacteriaceae</taxon>
        <taxon>Flavobacterium</taxon>
    </lineage>
</organism>
<dbReference type="Gene3D" id="3.40.30.10">
    <property type="entry name" value="Glutaredoxin"/>
    <property type="match status" value="1"/>
</dbReference>
<keyword evidence="2" id="KW-0201">Cytochrome c-type biogenesis</keyword>
<dbReference type="GO" id="GO:0030313">
    <property type="term" value="C:cell envelope"/>
    <property type="evidence" value="ECO:0007669"/>
    <property type="project" value="UniProtKB-SubCell"/>
</dbReference>
<dbReference type="HOGENOM" id="CLU_2422601_0_0_10"/>
<evidence type="ECO:0000256" key="3">
    <source>
        <dbReference type="ARBA" id="ARBA00023157"/>
    </source>
</evidence>